<dbReference type="PRINTS" id="PR00080">
    <property type="entry name" value="SDRFAMILY"/>
</dbReference>
<dbReference type="PROSITE" id="PS00061">
    <property type="entry name" value="ADH_SHORT"/>
    <property type="match status" value="1"/>
</dbReference>
<organism evidence="2 3">
    <name type="scientific">Microcoleus asticus IPMA8</name>
    <dbReference type="NCBI Taxonomy" id="2563858"/>
    <lineage>
        <taxon>Bacteria</taxon>
        <taxon>Bacillati</taxon>
        <taxon>Cyanobacteriota</taxon>
        <taxon>Cyanophyceae</taxon>
        <taxon>Oscillatoriophycideae</taxon>
        <taxon>Oscillatoriales</taxon>
        <taxon>Microcoleaceae</taxon>
        <taxon>Microcoleus</taxon>
        <taxon>Microcoleus asticus</taxon>
    </lineage>
</organism>
<accession>A0ABX2CZL9</accession>
<dbReference type="Pfam" id="PF00106">
    <property type="entry name" value="adh_short"/>
    <property type="match status" value="1"/>
</dbReference>
<dbReference type="Gene3D" id="3.40.50.720">
    <property type="entry name" value="NAD(P)-binding Rossmann-like Domain"/>
    <property type="match status" value="1"/>
</dbReference>
<dbReference type="PANTHER" id="PTHR45267">
    <property type="match status" value="1"/>
</dbReference>
<dbReference type="EC" id="1.1.1.100" evidence="2"/>
<name>A0ABX2CZL9_9CYAN</name>
<dbReference type="InterPro" id="IPR020904">
    <property type="entry name" value="Sc_DH/Rdtase_CS"/>
</dbReference>
<keyword evidence="2" id="KW-0560">Oxidoreductase</keyword>
<evidence type="ECO:0000313" key="2">
    <source>
        <dbReference type="EMBL" id="NQE34880.1"/>
    </source>
</evidence>
<gene>
    <name evidence="2" type="primary">fabG_9</name>
    <name evidence="2" type="ORF">E5S67_02609</name>
</gene>
<evidence type="ECO:0000313" key="3">
    <source>
        <dbReference type="Proteomes" id="UP000702425"/>
    </source>
</evidence>
<evidence type="ECO:0000256" key="1">
    <source>
        <dbReference type="ARBA" id="ARBA00006484"/>
    </source>
</evidence>
<dbReference type="SUPFAM" id="SSF51735">
    <property type="entry name" value="NAD(P)-binding Rossmann-fold domains"/>
    <property type="match status" value="1"/>
</dbReference>
<proteinExistence type="inferred from homology"/>
<dbReference type="InterPro" id="IPR053241">
    <property type="entry name" value="NADPH_pterin_aldehyde_rdct"/>
</dbReference>
<dbReference type="InterPro" id="IPR002347">
    <property type="entry name" value="SDR_fam"/>
</dbReference>
<dbReference type="Proteomes" id="UP000702425">
    <property type="component" value="Unassembled WGS sequence"/>
</dbReference>
<dbReference type="InterPro" id="IPR036291">
    <property type="entry name" value="NAD(P)-bd_dom_sf"/>
</dbReference>
<sequence>MTLCVLCLFFFLCYRYLLSGYEFSQVIDVNIKGTANVIRHFVPAMIARKSGIIVNLSSGWGRSTSPEVAPYCASKWAIEGLTRSLAQELPGGMAAVPLNPGIIHTDMLEISFGEDAASYTSVKAWVQKAVPFLLKLKPSDNGKALTVPG</sequence>
<dbReference type="PANTHER" id="PTHR45267:SF2">
    <property type="entry name" value="NADPH-DEPENDENT PTERIN ALDEHYDE REDUCTASE"/>
    <property type="match status" value="1"/>
</dbReference>
<comment type="caution">
    <text evidence="2">The sequence shown here is derived from an EMBL/GenBank/DDBJ whole genome shotgun (WGS) entry which is preliminary data.</text>
</comment>
<keyword evidence="3" id="KW-1185">Reference proteome</keyword>
<protein>
    <submittedName>
        <fullName evidence="2">3-oxoacyl-[acyl-carrier-protein] reductase FabG</fullName>
        <ecNumber evidence="2">1.1.1.100</ecNumber>
    </submittedName>
</protein>
<dbReference type="PRINTS" id="PR00081">
    <property type="entry name" value="GDHRDH"/>
</dbReference>
<dbReference type="GO" id="GO:0004316">
    <property type="term" value="F:3-oxoacyl-[acyl-carrier-protein] reductase (NADPH) activity"/>
    <property type="evidence" value="ECO:0007669"/>
    <property type="project" value="UniProtKB-EC"/>
</dbReference>
<comment type="similarity">
    <text evidence="1">Belongs to the short-chain dehydrogenases/reductases (SDR) family.</text>
</comment>
<dbReference type="EMBL" id="SRRZ01000041">
    <property type="protein sequence ID" value="NQE34880.1"/>
    <property type="molecule type" value="Genomic_DNA"/>
</dbReference>
<reference evidence="2 3" key="1">
    <citation type="journal article" date="2020" name="Sci. Rep.">
        <title>A novel cyanobacterial geosmin producer, revising GeoA distribution and dispersion patterns in Bacteria.</title>
        <authorList>
            <person name="Churro C."/>
            <person name="Semedo-Aguiar A.P."/>
            <person name="Silva A.D."/>
            <person name="Pereira-Leal J.B."/>
            <person name="Leite R.B."/>
        </authorList>
    </citation>
    <scope>NUCLEOTIDE SEQUENCE [LARGE SCALE GENOMIC DNA]</scope>
    <source>
        <strain evidence="2 3">IPMA8</strain>
    </source>
</reference>
<dbReference type="CDD" id="cd05233">
    <property type="entry name" value="SDR_c"/>
    <property type="match status" value="1"/>
</dbReference>